<dbReference type="InterPro" id="IPR015942">
    <property type="entry name" value="Asp/Glu/hydantoin_racemase"/>
</dbReference>
<name>A0A6N4SPV2_CYTH3</name>
<protein>
    <recommendedName>
        <fullName evidence="2 7">Glutamate racemase</fullName>
        <ecNumber evidence="2 7">5.1.1.3</ecNumber>
    </recommendedName>
</protein>
<keyword evidence="3 7" id="KW-0133">Cell shape</keyword>
<dbReference type="GO" id="GO:0071555">
    <property type="term" value="P:cell wall organization"/>
    <property type="evidence" value="ECO:0007669"/>
    <property type="project" value="UniProtKB-KW"/>
</dbReference>
<evidence type="ECO:0000256" key="3">
    <source>
        <dbReference type="ARBA" id="ARBA00022960"/>
    </source>
</evidence>
<dbReference type="InterPro" id="IPR033134">
    <property type="entry name" value="Asp/Glu_racemase_AS_2"/>
</dbReference>
<evidence type="ECO:0000256" key="7">
    <source>
        <dbReference type="HAMAP-Rule" id="MF_00258"/>
    </source>
</evidence>
<dbReference type="Pfam" id="PF01177">
    <property type="entry name" value="Asp_Glu_race"/>
    <property type="match status" value="1"/>
</dbReference>
<keyword evidence="5 7" id="KW-0413">Isomerase</keyword>
<dbReference type="NCBIfam" id="TIGR00067">
    <property type="entry name" value="glut_race"/>
    <property type="match status" value="1"/>
</dbReference>
<dbReference type="InterPro" id="IPR004391">
    <property type="entry name" value="Glu_race"/>
</dbReference>
<comment type="similarity">
    <text evidence="7">Belongs to the aspartate/glutamate racemases family.</text>
</comment>
<evidence type="ECO:0000313" key="9">
    <source>
        <dbReference type="Proteomes" id="UP000001822"/>
    </source>
</evidence>
<dbReference type="Gene3D" id="3.40.50.1860">
    <property type="match status" value="2"/>
</dbReference>
<dbReference type="GO" id="GO:0009252">
    <property type="term" value="P:peptidoglycan biosynthetic process"/>
    <property type="evidence" value="ECO:0007669"/>
    <property type="project" value="UniProtKB-UniRule"/>
</dbReference>
<evidence type="ECO:0000256" key="5">
    <source>
        <dbReference type="ARBA" id="ARBA00023235"/>
    </source>
</evidence>
<evidence type="ECO:0000256" key="4">
    <source>
        <dbReference type="ARBA" id="ARBA00022984"/>
    </source>
</evidence>
<keyword evidence="6 7" id="KW-0961">Cell wall biogenesis/degradation</keyword>
<evidence type="ECO:0000256" key="1">
    <source>
        <dbReference type="ARBA" id="ARBA00001602"/>
    </source>
</evidence>
<comment type="catalytic activity">
    <reaction evidence="1 7">
        <text>L-glutamate = D-glutamate</text>
        <dbReference type="Rhea" id="RHEA:12813"/>
        <dbReference type="ChEBI" id="CHEBI:29985"/>
        <dbReference type="ChEBI" id="CHEBI:29986"/>
        <dbReference type="EC" id="5.1.1.3"/>
    </reaction>
</comment>
<feature type="binding site" evidence="7">
    <location>
        <begin position="183"/>
        <end position="184"/>
    </location>
    <ligand>
        <name>substrate</name>
    </ligand>
</feature>
<dbReference type="GO" id="GO:0008360">
    <property type="term" value="P:regulation of cell shape"/>
    <property type="evidence" value="ECO:0007669"/>
    <property type="project" value="UniProtKB-KW"/>
</dbReference>
<comment type="function">
    <text evidence="7">Provides the (R)-glutamate required for cell wall biosynthesis.</text>
</comment>
<feature type="binding site" evidence="7">
    <location>
        <begin position="73"/>
        <end position="74"/>
    </location>
    <ligand>
        <name>substrate</name>
    </ligand>
</feature>
<feature type="active site" description="Proton donor/acceptor" evidence="7">
    <location>
        <position position="72"/>
    </location>
</feature>
<dbReference type="HAMAP" id="MF_00258">
    <property type="entry name" value="Glu_racemase"/>
    <property type="match status" value="1"/>
</dbReference>
<comment type="pathway">
    <text evidence="7">Cell wall biogenesis; peptidoglycan biosynthesis.</text>
</comment>
<evidence type="ECO:0000256" key="6">
    <source>
        <dbReference type="ARBA" id="ARBA00023316"/>
    </source>
</evidence>
<keyword evidence="4 7" id="KW-0573">Peptidoglycan synthesis</keyword>
<feature type="active site" description="Proton donor/acceptor" evidence="7">
    <location>
        <position position="182"/>
    </location>
</feature>
<dbReference type="PANTHER" id="PTHR21198">
    <property type="entry name" value="GLUTAMATE RACEMASE"/>
    <property type="match status" value="1"/>
</dbReference>
<dbReference type="OrthoDB" id="9801055at2"/>
<dbReference type="PROSITE" id="PS00924">
    <property type="entry name" value="ASP_GLU_RACEMASE_2"/>
    <property type="match status" value="1"/>
</dbReference>
<dbReference type="UniPathway" id="UPA00219"/>
<dbReference type="InterPro" id="IPR001920">
    <property type="entry name" value="Asp/Glu_race"/>
</dbReference>
<evidence type="ECO:0000313" key="8">
    <source>
        <dbReference type="EMBL" id="ABG58365.1"/>
    </source>
</evidence>
<dbReference type="PANTHER" id="PTHR21198:SF3">
    <property type="entry name" value="GLUTAMATE RACEMASE"/>
    <property type="match status" value="1"/>
</dbReference>
<feature type="binding site" evidence="7">
    <location>
        <begin position="41"/>
        <end position="42"/>
    </location>
    <ligand>
        <name>substrate</name>
    </ligand>
</feature>
<keyword evidence="9" id="KW-1185">Reference proteome</keyword>
<dbReference type="GO" id="GO:0008881">
    <property type="term" value="F:glutamate racemase activity"/>
    <property type="evidence" value="ECO:0007669"/>
    <property type="project" value="UniProtKB-UniRule"/>
</dbReference>
<dbReference type="SUPFAM" id="SSF53681">
    <property type="entry name" value="Aspartate/glutamate racemase"/>
    <property type="match status" value="2"/>
</dbReference>
<proteinExistence type="inferred from homology"/>
<dbReference type="AlphaFoldDB" id="A0A6N4SPV2"/>
<dbReference type="RefSeq" id="WP_011584480.1">
    <property type="nucleotide sequence ID" value="NC_008255.1"/>
</dbReference>
<dbReference type="EMBL" id="CP000383">
    <property type="protein sequence ID" value="ABG58365.1"/>
    <property type="molecule type" value="Genomic_DNA"/>
</dbReference>
<dbReference type="Proteomes" id="UP000001822">
    <property type="component" value="Chromosome"/>
</dbReference>
<dbReference type="KEGG" id="chu:CHU_1088"/>
<reference evidence="8 9" key="1">
    <citation type="journal article" date="2007" name="Appl. Environ. Microbiol.">
        <title>Genome sequence of the cellulolytic gliding bacterium Cytophaga hutchinsonii.</title>
        <authorList>
            <person name="Xie G."/>
            <person name="Bruce D.C."/>
            <person name="Challacombe J.F."/>
            <person name="Chertkov O."/>
            <person name="Detter J.C."/>
            <person name="Gilna P."/>
            <person name="Han C.S."/>
            <person name="Lucas S."/>
            <person name="Misra M."/>
            <person name="Myers G.L."/>
            <person name="Richardson P."/>
            <person name="Tapia R."/>
            <person name="Thayer N."/>
            <person name="Thompson L.S."/>
            <person name="Brettin T.S."/>
            <person name="Henrissat B."/>
            <person name="Wilson D.B."/>
            <person name="McBride M.J."/>
        </authorList>
    </citation>
    <scope>NUCLEOTIDE SEQUENCE [LARGE SCALE GENOMIC DNA]</scope>
    <source>
        <strain evidence="9">ATCC 33406 / DSM 1761 / CIP 103989 / NBRC 15051 / NCIMB 9469 / D465</strain>
    </source>
</reference>
<feature type="binding site" evidence="7">
    <location>
        <begin position="9"/>
        <end position="10"/>
    </location>
    <ligand>
        <name>substrate</name>
    </ligand>
</feature>
<accession>A0A6N4SPV2</accession>
<gene>
    <name evidence="7 8" type="primary">murI</name>
    <name evidence="8" type="ordered locus">CHU_1088</name>
</gene>
<dbReference type="EC" id="5.1.1.3" evidence="2 7"/>
<evidence type="ECO:0000256" key="2">
    <source>
        <dbReference type="ARBA" id="ARBA00013090"/>
    </source>
</evidence>
<organism evidence="8 9">
    <name type="scientific">Cytophaga hutchinsonii (strain ATCC 33406 / DSM 1761 / CIP 103989 / NBRC 15051 / NCIMB 9469 / D465)</name>
    <dbReference type="NCBI Taxonomy" id="269798"/>
    <lineage>
        <taxon>Bacteria</taxon>
        <taxon>Pseudomonadati</taxon>
        <taxon>Bacteroidota</taxon>
        <taxon>Cytophagia</taxon>
        <taxon>Cytophagales</taxon>
        <taxon>Cytophagaceae</taxon>
        <taxon>Cytophaga</taxon>
    </lineage>
</organism>
<sequence length="266" mass="29724">MHQPIGIFDSGVGGLTLLDKLVHALPAESFEYYGDSGNCPYGTKTIEEIRQHTIRIMDYLMQKHCKMIIVACNTITTNIIDQLRSIYPMPIVGMEPGTKPAYASSANKRIGILATAGTINGQLYNRTLESFNDKAFFISQIGAGLVELIEQNIIEQARMMQQLEPLLKPMIDAHIDTLVLGCTHYNYLTNVLAGMFPYPIEIIDTRDAVTRQVQRILQEKALKATGTERSVTITTTGDMEMLKQILKRLHLNDEVVTLVKVSAYSM</sequence>